<evidence type="ECO:0000313" key="2">
    <source>
        <dbReference type="EMBL" id="ADG31275.1"/>
    </source>
</evidence>
<evidence type="ECO:0000256" key="1">
    <source>
        <dbReference type="SAM" id="Phobius"/>
    </source>
</evidence>
<accession>D5X2C9</accession>
<sequence>MSGDPYEVVQGRVNARKTRKALVAFAVAPLAGAGAWAFSLPPAFVLIATGIPIVAGLFFYFVKDFTESDYYQVQGSTFVGGKHRCISCGHGGIWRHSPYRSNHTVAQCSNGACAFEFWTEPKA</sequence>
<protein>
    <submittedName>
        <fullName evidence="2">Uncharacterized protein</fullName>
    </submittedName>
</protein>
<dbReference type="AlphaFoldDB" id="D5X2C9"/>
<keyword evidence="1" id="KW-1133">Transmembrane helix</keyword>
<dbReference type="EMBL" id="CP002021">
    <property type="protein sequence ID" value="ADG31275.1"/>
    <property type="molecule type" value="Genomic_DNA"/>
</dbReference>
<name>D5X2C9_THIK1</name>
<reference evidence="2" key="1">
    <citation type="submission" date="2010-04" db="EMBL/GenBank/DDBJ databases">
        <title>Complete sequence of Thiomonas intermedia K12.</title>
        <authorList>
            <consortium name="US DOE Joint Genome Institute"/>
            <person name="Lucas S."/>
            <person name="Copeland A."/>
            <person name="Lapidus A."/>
            <person name="Cheng J.-F."/>
            <person name="Bruce D."/>
            <person name="Goodwin L."/>
            <person name="Pitluck S."/>
            <person name="Davenport K."/>
            <person name="Detter J.C."/>
            <person name="Han C."/>
            <person name="Tapia R."/>
            <person name="Land M."/>
            <person name="Hauser L."/>
            <person name="Kyrpides N."/>
            <person name="Ovchinnikova G."/>
            <person name="Kerfeld C.A."/>
            <person name="Cannon G.C."/>
            <person name="Heinhorst S."/>
            <person name="Woyke T."/>
        </authorList>
    </citation>
    <scope>NUCLEOTIDE SEQUENCE [LARGE SCALE GENOMIC DNA]</scope>
    <source>
        <strain evidence="2">K12</strain>
    </source>
</reference>
<keyword evidence="1" id="KW-0812">Transmembrane</keyword>
<organism evidence="2">
    <name type="scientific">Thiomonas intermedia (strain K12)</name>
    <name type="common">Thiobacillus intermedius</name>
    <dbReference type="NCBI Taxonomy" id="75379"/>
    <lineage>
        <taxon>Bacteria</taxon>
        <taxon>Pseudomonadati</taxon>
        <taxon>Pseudomonadota</taxon>
        <taxon>Betaproteobacteria</taxon>
        <taxon>Burkholderiales</taxon>
        <taxon>Thiomonas</taxon>
    </lineage>
</organism>
<feature type="transmembrane region" description="Helical" evidence="1">
    <location>
        <begin position="44"/>
        <end position="62"/>
    </location>
</feature>
<dbReference type="KEGG" id="tin:Tint_1911"/>
<keyword evidence="1" id="KW-0472">Membrane</keyword>
<gene>
    <name evidence="2" type="ordered locus">Tint_1911</name>
</gene>
<dbReference type="HOGENOM" id="CLU_2014219_0_0_4"/>
<proteinExistence type="predicted"/>
<feature type="transmembrane region" description="Helical" evidence="1">
    <location>
        <begin position="21"/>
        <end position="38"/>
    </location>
</feature>